<name>A0A5J4ZZF4_9ASTE</name>
<dbReference type="EMBL" id="CM018047">
    <property type="protein sequence ID" value="KAA8524225.1"/>
    <property type="molecule type" value="Genomic_DNA"/>
</dbReference>
<organism evidence="3 4">
    <name type="scientific">Nyssa sinensis</name>
    <dbReference type="NCBI Taxonomy" id="561372"/>
    <lineage>
        <taxon>Eukaryota</taxon>
        <taxon>Viridiplantae</taxon>
        <taxon>Streptophyta</taxon>
        <taxon>Embryophyta</taxon>
        <taxon>Tracheophyta</taxon>
        <taxon>Spermatophyta</taxon>
        <taxon>Magnoliopsida</taxon>
        <taxon>eudicotyledons</taxon>
        <taxon>Gunneridae</taxon>
        <taxon>Pentapetalae</taxon>
        <taxon>asterids</taxon>
        <taxon>Cornales</taxon>
        <taxon>Nyssaceae</taxon>
        <taxon>Nyssa</taxon>
    </lineage>
</organism>
<evidence type="ECO:0000256" key="2">
    <source>
        <dbReference type="SAM" id="Phobius"/>
    </source>
</evidence>
<proteinExistence type="predicted"/>
<dbReference type="AlphaFoldDB" id="A0A5J4ZZF4"/>
<keyword evidence="4" id="KW-1185">Reference proteome</keyword>
<keyword evidence="2" id="KW-1133">Transmembrane helix</keyword>
<sequence length="94" mass="10299">MENLCSRTQPTSPTLPISSLPSPYYRKTWTTPLFSLARSIANQILGLWTRLISCLFSLAPFLLSLLCTIGISPPQGQGVSEKELYVAQGQGVDQ</sequence>
<feature type="compositionally biased region" description="Low complexity" evidence="1">
    <location>
        <begin position="10"/>
        <end position="23"/>
    </location>
</feature>
<feature type="transmembrane region" description="Helical" evidence="2">
    <location>
        <begin position="47"/>
        <end position="71"/>
    </location>
</feature>
<evidence type="ECO:0000256" key="1">
    <source>
        <dbReference type="SAM" id="MobiDB-lite"/>
    </source>
</evidence>
<keyword evidence="2" id="KW-0472">Membrane</keyword>
<evidence type="ECO:0000313" key="3">
    <source>
        <dbReference type="EMBL" id="KAA8524225.1"/>
    </source>
</evidence>
<reference evidence="3 4" key="1">
    <citation type="submission" date="2019-09" db="EMBL/GenBank/DDBJ databases">
        <title>A chromosome-level genome assembly of the Chinese tupelo Nyssa sinensis.</title>
        <authorList>
            <person name="Yang X."/>
            <person name="Kang M."/>
            <person name="Yang Y."/>
            <person name="Xiong H."/>
            <person name="Wang M."/>
            <person name="Zhang Z."/>
            <person name="Wang Z."/>
            <person name="Wu H."/>
            <person name="Ma T."/>
            <person name="Liu J."/>
            <person name="Xi Z."/>
        </authorList>
    </citation>
    <scope>NUCLEOTIDE SEQUENCE [LARGE SCALE GENOMIC DNA]</scope>
    <source>
        <strain evidence="3">J267</strain>
        <tissue evidence="3">Leaf</tissue>
    </source>
</reference>
<accession>A0A5J4ZZF4</accession>
<dbReference type="Proteomes" id="UP000325577">
    <property type="component" value="Linkage Group LG4"/>
</dbReference>
<protein>
    <submittedName>
        <fullName evidence="3">Uncharacterized protein</fullName>
    </submittedName>
</protein>
<evidence type="ECO:0000313" key="4">
    <source>
        <dbReference type="Proteomes" id="UP000325577"/>
    </source>
</evidence>
<keyword evidence="2" id="KW-0812">Transmembrane</keyword>
<gene>
    <name evidence="3" type="ORF">F0562_010648</name>
</gene>
<feature type="region of interest" description="Disordered" evidence="1">
    <location>
        <begin position="1"/>
        <end position="25"/>
    </location>
</feature>